<dbReference type="Pfam" id="PF00072">
    <property type="entry name" value="Response_reg"/>
    <property type="match status" value="1"/>
</dbReference>
<dbReference type="GO" id="GO:0032993">
    <property type="term" value="C:protein-DNA complex"/>
    <property type="evidence" value="ECO:0007669"/>
    <property type="project" value="TreeGrafter"/>
</dbReference>
<name>A0A098TJP8_9CYAN</name>
<accession>A0A098TJP8</accession>
<evidence type="ECO:0000259" key="6">
    <source>
        <dbReference type="PROSITE" id="PS50110"/>
    </source>
</evidence>
<dbReference type="OrthoDB" id="508510at2"/>
<keyword evidence="3" id="KW-0238">DNA-binding</keyword>
<sequence length="239" mass="26877">MGKILVIEDEDAIRSNILEMLEDEGMEAVGAANGLLGVLWAQNHVPDLVICDIMMPELDGYGVLTALKSNPTTELVSFIFLTAKAEKSDTRYGMNLGADDYLTKPFTKKELLSAIHTQLKKHAAVTTRVNMERYRVEAIEQRLQELNLVANAEGDVLRDFFEQLTNPVTRCKLAIYMLENDATGDGRRPTLDHRSDLYLDILQTEFTQNPELFQQCIKSPQLLSLSTLKLLRQHGLIPS</sequence>
<evidence type="ECO:0000256" key="3">
    <source>
        <dbReference type="ARBA" id="ARBA00023125"/>
    </source>
</evidence>
<feature type="domain" description="Response regulatory" evidence="6">
    <location>
        <begin position="3"/>
        <end position="119"/>
    </location>
</feature>
<dbReference type="PANTHER" id="PTHR48111">
    <property type="entry name" value="REGULATOR OF RPOS"/>
    <property type="match status" value="1"/>
</dbReference>
<dbReference type="PROSITE" id="PS50110">
    <property type="entry name" value="RESPONSE_REGULATORY"/>
    <property type="match status" value="1"/>
</dbReference>
<keyword evidence="1 5" id="KW-0597">Phosphoprotein</keyword>
<keyword evidence="2" id="KW-0805">Transcription regulation</keyword>
<evidence type="ECO:0000256" key="5">
    <source>
        <dbReference type="PROSITE-ProRule" id="PRU00169"/>
    </source>
</evidence>
<dbReference type="Gene3D" id="3.40.50.2300">
    <property type="match status" value="1"/>
</dbReference>
<dbReference type="SUPFAM" id="SSF52172">
    <property type="entry name" value="CheY-like"/>
    <property type="match status" value="1"/>
</dbReference>
<keyword evidence="4" id="KW-0804">Transcription</keyword>
<proteinExistence type="predicted"/>
<keyword evidence="8" id="KW-1185">Reference proteome</keyword>
<protein>
    <recommendedName>
        <fullName evidence="6">Response regulatory domain-containing protein</fullName>
    </recommendedName>
</protein>
<dbReference type="GO" id="GO:0006355">
    <property type="term" value="P:regulation of DNA-templated transcription"/>
    <property type="evidence" value="ECO:0007669"/>
    <property type="project" value="TreeGrafter"/>
</dbReference>
<dbReference type="RefSeq" id="WP_036533779.1">
    <property type="nucleotide sequence ID" value="NZ_JJML01000026.1"/>
</dbReference>
<evidence type="ECO:0000256" key="4">
    <source>
        <dbReference type="ARBA" id="ARBA00023163"/>
    </source>
</evidence>
<evidence type="ECO:0000313" key="8">
    <source>
        <dbReference type="Proteomes" id="UP000030170"/>
    </source>
</evidence>
<gene>
    <name evidence="7" type="ORF">DO97_08795</name>
</gene>
<evidence type="ECO:0000256" key="2">
    <source>
        <dbReference type="ARBA" id="ARBA00023015"/>
    </source>
</evidence>
<dbReference type="InterPro" id="IPR039420">
    <property type="entry name" value="WalR-like"/>
</dbReference>
<reference evidence="7 8" key="1">
    <citation type="journal article" date="2014" name="Mol. Ecol.">
        <title>Evolution of Synechococcus.</title>
        <authorList>
            <person name="Dvorak P."/>
            <person name="Casamatta D."/>
            <person name="Hasler P."/>
            <person name="Poulickova A."/>
            <person name="Ondrej V."/>
            <person name="Sanges R."/>
        </authorList>
    </citation>
    <scope>NUCLEOTIDE SEQUENCE [LARGE SCALE GENOMIC DNA]</scope>
    <source>
        <strain evidence="7 8">CAUP A 1101</strain>
    </source>
</reference>
<evidence type="ECO:0000256" key="1">
    <source>
        <dbReference type="ARBA" id="ARBA00022553"/>
    </source>
</evidence>
<dbReference type="GO" id="GO:0000156">
    <property type="term" value="F:phosphorelay response regulator activity"/>
    <property type="evidence" value="ECO:0007669"/>
    <property type="project" value="TreeGrafter"/>
</dbReference>
<feature type="modified residue" description="4-aspartylphosphate" evidence="5">
    <location>
        <position position="52"/>
    </location>
</feature>
<evidence type="ECO:0000313" key="7">
    <source>
        <dbReference type="EMBL" id="KGF72456.1"/>
    </source>
</evidence>
<dbReference type="Proteomes" id="UP000030170">
    <property type="component" value="Unassembled WGS sequence"/>
</dbReference>
<organism evidence="7 8">
    <name type="scientific">Neosynechococcus sphagnicola sy1</name>
    <dbReference type="NCBI Taxonomy" id="1497020"/>
    <lineage>
        <taxon>Bacteria</taxon>
        <taxon>Bacillati</taxon>
        <taxon>Cyanobacteriota</taxon>
        <taxon>Cyanophyceae</taxon>
        <taxon>Neosynechococcales</taxon>
        <taxon>Neosynechococcaceae</taxon>
        <taxon>Neosynechococcus</taxon>
    </lineage>
</organism>
<dbReference type="AlphaFoldDB" id="A0A098TJP8"/>
<dbReference type="CDD" id="cd17574">
    <property type="entry name" value="REC_OmpR"/>
    <property type="match status" value="1"/>
</dbReference>
<comment type="caution">
    <text evidence="7">The sequence shown here is derived from an EMBL/GenBank/DDBJ whole genome shotgun (WGS) entry which is preliminary data.</text>
</comment>
<dbReference type="SMART" id="SM00448">
    <property type="entry name" value="REC"/>
    <property type="match status" value="1"/>
</dbReference>
<dbReference type="InterPro" id="IPR001789">
    <property type="entry name" value="Sig_transdc_resp-reg_receiver"/>
</dbReference>
<dbReference type="STRING" id="1497020.DO97_08795"/>
<dbReference type="EMBL" id="JJML01000026">
    <property type="protein sequence ID" value="KGF72456.1"/>
    <property type="molecule type" value="Genomic_DNA"/>
</dbReference>
<dbReference type="GO" id="GO:0000976">
    <property type="term" value="F:transcription cis-regulatory region binding"/>
    <property type="evidence" value="ECO:0007669"/>
    <property type="project" value="TreeGrafter"/>
</dbReference>
<dbReference type="PANTHER" id="PTHR48111:SF4">
    <property type="entry name" value="DNA-BINDING DUAL TRANSCRIPTIONAL REGULATOR OMPR"/>
    <property type="match status" value="1"/>
</dbReference>
<dbReference type="GO" id="GO:0005829">
    <property type="term" value="C:cytosol"/>
    <property type="evidence" value="ECO:0007669"/>
    <property type="project" value="TreeGrafter"/>
</dbReference>
<dbReference type="InterPro" id="IPR011006">
    <property type="entry name" value="CheY-like_superfamily"/>
</dbReference>